<proteinExistence type="predicted"/>
<dbReference type="InterPro" id="IPR003593">
    <property type="entry name" value="AAA+_ATPase"/>
</dbReference>
<dbReference type="InterPro" id="IPR045006">
    <property type="entry name" value="CHLI-like"/>
</dbReference>
<dbReference type="PANTHER" id="PTHR32039:SF7">
    <property type="entry name" value="COMPETENCE PROTEIN COMM"/>
    <property type="match status" value="1"/>
</dbReference>
<gene>
    <name evidence="2" type="ORF">VSS16_31810</name>
</gene>
<accession>A0ABV5EK84</accession>
<dbReference type="RefSeq" id="WP_376735736.1">
    <property type="nucleotide sequence ID" value="NZ_JAYMRP010000041.1"/>
</dbReference>
<dbReference type="Pfam" id="PF13541">
    <property type="entry name" value="ChlI"/>
    <property type="match status" value="1"/>
</dbReference>
<dbReference type="Gene3D" id="3.40.50.300">
    <property type="entry name" value="P-loop containing nucleotide triphosphate hydrolases"/>
    <property type="match status" value="1"/>
</dbReference>
<dbReference type="SUPFAM" id="SSF54211">
    <property type="entry name" value="Ribosomal protein S5 domain 2-like"/>
    <property type="match status" value="1"/>
</dbReference>
<dbReference type="InterPro" id="IPR025158">
    <property type="entry name" value="Mg_chelat-rel_C"/>
</dbReference>
<dbReference type="InterPro" id="IPR014721">
    <property type="entry name" value="Ribsml_uS5_D2-typ_fold_subgr"/>
</dbReference>
<evidence type="ECO:0000313" key="2">
    <source>
        <dbReference type="EMBL" id="MFB8777255.1"/>
    </source>
</evidence>
<dbReference type="Gene3D" id="3.30.230.10">
    <property type="match status" value="1"/>
</dbReference>
<sequence>MGFARTCSVALVGVEGVVVEVQADLEPGVAAFTLVGLPDKSLTESRDRVRAAVVNSGAEWPQKKLTVGLSPASVPKAGSGFDLAVACAVLGAGERIDPRVLADLVMIGELGLDGRVRPVRGILPAVLAAADAGYEQVVVPECAAAEASLVPGVSVLGVRSLRQLIAVLADEPVPEEAPDEPGRPDPLLAGLRVPGTGAATGVHSIGTGQHEQGHDLADVVGQTAARTAVEVAAAGAHHLFLEGPPGAGKTMLAERLPALLPPLTGQESLEVTAVHSVAGLLPVGNPLIGAAPYCAPHHSATMQALVGGGPGIARPGAVSLSHRGVLFLDETPEFSSHALDALRQPLEAGHVVIARSAGVVRFPARFLMVLAANPCPCGRFSRTDDFCECAPAAIRRYQARLSGPLLDRVDLRVEVDRVTRAELTDRTARGESTAAVADRVRAARERAAARYSGTPWRTNSEVPGRELRSRWYAVSGAMDEAERSLERGVLTARGLDRVLRVAWTVADLVGHDRPDAADVALALQLRTGVPRGVPTAIGALT</sequence>
<dbReference type="InterPro" id="IPR000523">
    <property type="entry name" value="Mg_chelatse_chII-like_cat_dom"/>
</dbReference>
<dbReference type="SMART" id="SM00382">
    <property type="entry name" value="AAA"/>
    <property type="match status" value="1"/>
</dbReference>
<reference evidence="2 3" key="1">
    <citation type="submission" date="2024-01" db="EMBL/GenBank/DDBJ databases">
        <title>Genome mining of biosynthetic gene clusters to explore secondary metabolites of Streptomyces sp.</title>
        <authorList>
            <person name="Baig A."/>
            <person name="Ajitkumar Shintre N."/>
            <person name="Kumar H."/>
            <person name="Anbarasu A."/>
            <person name="Ramaiah S."/>
        </authorList>
    </citation>
    <scope>NUCLEOTIDE SEQUENCE [LARGE SCALE GENOMIC DNA]</scope>
    <source>
        <strain evidence="2 3">A57</strain>
    </source>
</reference>
<dbReference type="SUPFAM" id="SSF52540">
    <property type="entry name" value="P-loop containing nucleoside triphosphate hydrolases"/>
    <property type="match status" value="1"/>
</dbReference>
<organism evidence="2 3">
    <name type="scientific">Streptomyces broussonetiae</name>
    <dbReference type="NCBI Taxonomy" id="2686304"/>
    <lineage>
        <taxon>Bacteria</taxon>
        <taxon>Bacillati</taxon>
        <taxon>Actinomycetota</taxon>
        <taxon>Actinomycetes</taxon>
        <taxon>Kitasatosporales</taxon>
        <taxon>Streptomycetaceae</taxon>
        <taxon>Streptomyces</taxon>
    </lineage>
</organism>
<dbReference type="PANTHER" id="PTHR32039">
    <property type="entry name" value="MAGNESIUM-CHELATASE SUBUNIT CHLI"/>
    <property type="match status" value="1"/>
</dbReference>
<keyword evidence="3" id="KW-1185">Reference proteome</keyword>
<protein>
    <submittedName>
        <fullName evidence="2">YifB family Mg chelatase-like AAA ATPase</fullName>
    </submittedName>
</protein>
<comment type="caution">
    <text evidence="2">The sequence shown here is derived from an EMBL/GenBank/DDBJ whole genome shotgun (WGS) entry which is preliminary data.</text>
</comment>
<dbReference type="Pfam" id="PF13335">
    <property type="entry name" value="Mg_chelatase_C"/>
    <property type="match status" value="1"/>
</dbReference>
<dbReference type="Pfam" id="PF01078">
    <property type="entry name" value="Mg_chelatase"/>
    <property type="match status" value="1"/>
</dbReference>
<dbReference type="EMBL" id="JAYMRP010000041">
    <property type="protein sequence ID" value="MFB8777255.1"/>
    <property type="molecule type" value="Genomic_DNA"/>
</dbReference>
<evidence type="ECO:0000313" key="3">
    <source>
        <dbReference type="Proteomes" id="UP001585080"/>
    </source>
</evidence>
<dbReference type="Proteomes" id="UP001585080">
    <property type="component" value="Unassembled WGS sequence"/>
</dbReference>
<evidence type="ECO:0000259" key="1">
    <source>
        <dbReference type="SMART" id="SM00382"/>
    </source>
</evidence>
<dbReference type="InterPro" id="IPR020568">
    <property type="entry name" value="Ribosomal_Su5_D2-typ_SF"/>
</dbReference>
<name>A0ABV5EK84_9ACTN</name>
<dbReference type="InterPro" id="IPR027417">
    <property type="entry name" value="P-loop_NTPase"/>
</dbReference>
<feature type="domain" description="AAA+ ATPase" evidence="1">
    <location>
        <begin position="235"/>
        <end position="419"/>
    </location>
</feature>